<organism evidence="10 11">
    <name type="scientific">Roseovarius pelagicus</name>
    <dbReference type="NCBI Taxonomy" id="2980108"/>
    <lineage>
        <taxon>Bacteria</taxon>
        <taxon>Pseudomonadati</taxon>
        <taxon>Pseudomonadota</taxon>
        <taxon>Alphaproteobacteria</taxon>
        <taxon>Rhodobacterales</taxon>
        <taxon>Roseobacteraceae</taxon>
        <taxon>Roseovarius</taxon>
    </lineage>
</organism>
<evidence type="ECO:0000256" key="1">
    <source>
        <dbReference type="ARBA" id="ARBA00004117"/>
    </source>
</evidence>
<feature type="domain" description="Flagellar basal body rod protein N-terminal" evidence="7">
    <location>
        <begin position="8"/>
        <end position="36"/>
    </location>
</feature>
<dbReference type="PANTHER" id="PTHR30033:SF2">
    <property type="entry name" value="FLAGELLAR HOOK PROTEIN"/>
    <property type="match status" value="1"/>
</dbReference>
<dbReference type="InterPro" id="IPR010930">
    <property type="entry name" value="Flg_bb/hook_C_dom"/>
</dbReference>
<keyword evidence="11" id="KW-1185">Reference proteome</keyword>
<evidence type="ECO:0000259" key="9">
    <source>
        <dbReference type="Pfam" id="PF22638"/>
    </source>
</evidence>
<feature type="domain" description="Flagellar hook-associated protein FlgK helical" evidence="9">
    <location>
        <begin position="91"/>
        <end position="319"/>
    </location>
</feature>
<evidence type="ECO:0000313" key="11">
    <source>
        <dbReference type="Proteomes" id="UP001064087"/>
    </source>
</evidence>
<dbReference type="Proteomes" id="UP001064087">
    <property type="component" value="Chromosome"/>
</dbReference>
<protein>
    <recommendedName>
        <fullName evidence="4">Flagellar hook-associated protein 1</fullName>
    </recommendedName>
</protein>
<comment type="similarity">
    <text evidence="3">Belongs to the flagella basal body rod proteins family.</text>
</comment>
<comment type="subcellular location">
    <subcellularLocation>
        <location evidence="1">Bacterial flagellum basal body</location>
    </subcellularLocation>
    <subcellularLocation>
        <location evidence="2">Secreted</location>
    </subcellularLocation>
</comment>
<sequence length="484" mass="50720">MSISSALSNALSGLTANARAVSVVSDNLANMHTEGYGRREIGLMSNQHGSSGGVRVVGITRHVDAAVLGDRRMAQSELGHAETHTAFIAGIQSVIGTPDQVGSLSARITAFEASLITAASRPDAQDRLQAVSMRGFELAATFAGVSDDIQGRRQAAEGAIAVGVETVNAALEQVQDLNRQILSSRMRRGDTASLEDHRQIVIDRIAEYIPVREVPRDNGSIALMTPGGATLLDGSVARLGFERSNVIMPHMTLENGLLSGLTLNGEVVAASGGRSPLNGGRLSAFFEVRDALALDAQTQIDALARDMIERFQDSGVDTTLAMGQAGLFTDAGNVFAALDEVGIAARIELNPLVDLGQGGDLRRLRDGLGAAVPGPTGEAALLNAMAEALSSRRALASGDLGNGAGSVSAHVGSLASRLGQQQMTAEGAASFARASTVEMQERLLENGVDSDVETQRLLLIEQAYSANARMIQTLDEMMQTLLRI</sequence>
<dbReference type="InterPro" id="IPR053927">
    <property type="entry name" value="FlgK_helical"/>
</dbReference>
<dbReference type="Pfam" id="PF22638">
    <property type="entry name" value="FlgK_D1"/>
    <property type="match status" value="1"/>
</dbReference>
<evidence type="ECO:0000256" key="2">
    <source>
        <dbReference type="ARBA" id="ARBA00004613"/>
    </source>
</evidence>
<evidence type="ECO:0000313" key="10">
    <source>
        <dbReference type="EMBL" id="UXX82267.1"/>
    </source>
</evidence>
<dbReference type="PANTHER" id="PTHR30033">
    <property type="entry name" value="FLAGELLAR HOOK-ASSOCIATED PROTEIN 1"/>
    <property type="match status" value="1"/>
</dbReference>
<dbReference type="InterPro" id="IPR002371">
    <property type="entry name" value="FlgK"/>
</dbReference>
<keyword evidence="10" id="KW-0282">Flagellum</keyword>
<accession>A0ABY6D807</accession>
<proteinExistence type="inferred from homology"/>
<evidence type="ECO:0000256" key="4">
    <source>
        <dbReference type="ARBA" id="ARBA00016244"/>
    </source>
</evidence>
<gene>
    <name evidence="10" type="primary">flgK</name>
    <name evidence="10" type="ORF">N7U68_14305</name>
</gene>
<keyword evidence="5" id="KW-0964">Secreted</keyword>
<dbReference type="NCBIfam" id="TIGR02492">
    <property type="entry name" value="flgK_ends"/>
    <property type="match status" value="1"/>
</dbReference>
<dbReference type="SUPFAM" id="SSF64518">
    <property type="entry name" value="Phase 1 flagellin"/>
    <property type="match status" value="1"/>
</dbReference>
<evidence type="ECO:0000259" key="7">
    <source>
        <dbReference type="Pfam" id="PF00460"/>
    </source>
</evidence>
<name>A0ABY6D807_9RHOB</name>
<keyword evidence="10" id="KW-0966">Cell projection</keyword>
<reference evidence="10" key="1">
    <citation type="submission" date="2022-10" db="EMBL/GenBank/DDBJ databases">
        <title>Roseovarius pelagicus sp. nov., isolated from Arctic seawater.</title>
        <authorList>
            <person name="Hong Y.W."/>
            <person name="Hwang C.Y."/>
        </authorList>
    </citation>
    <scope>NUCLEOTIDE SEQUENCE</scope>
    <source>
        <strain evidence="10">HL-MP18</strain>
    </source>
</reference>
<feature type="domain" description="Flagellar basal-body/hook protein C-terminal" evidence="8">
    <location>
        <begin position="440"/>
        <end position="484"/>
    </location>
</feature>
<keyword evidence="10" id="KW-0969">Cilium</keyword>
<dbReference type="RefSeq" id="WP_263047242.1">
    <property type="nucleotide sequence ID" value="NZ_CP106738.1"/>
</dbReference>
<dbReference type="Pfam" id="PF06429">
    <property type="entry name" value="Flg_bbr_C"/>
    <property type="match status" value="1"/>
</dbReference>
<evidence type="ECO:0000256" key="3">
    <source>
        <dbReference type="ARBA" id="ARBA00009677"/>
    </source>
</evidence>
<dbReference type="InterPro" id="IPR001444">
    <property type="entry name" value="Flag_bb_rod_N"/>
</dbReference>
<evidence type="ECO:0000256" key="6">
    <source>
        <dbReference type="ARBA" id="ARBA00023143"/>
    </source>
</evidence>
<keyword evidence="6" id="KW-0975">Bacterial flagellum</keyword>
<dbReference type="Pfam" id="PF00460">
    <property type="entry name" value="Flg_bb_rod"/>
    <property type="match status" value="1"/>
</dbReference>
<evidence type="ECO:0000259" key="8">
    <source>
        <dbReference type="Pfam" id="PF06429"/>
    </source>
</evidence>
<dbReference type="EMBL" id="CP106738">
    <property type="protein sequence ID" value="UXX82267.1"/>
    <property type="molecule type" value="Genomic_DNA"/>
</dbReference>
<evidence type="ECO:0000256" key="5">
    <source>
        <dbReference type="ARBA" id="ARBA00022525"/>
    </source>
</evidence>